<dbReference type="AlphaFoldDB" id="A0AAV2KDC0"/>
<evidence type="ECO:0000259" key="2">
    <source>
        <dbReference type="Pfam" id="PF20309"/>
    </source>
</evidence>
<feature type="compositionally biased region" description="Gly residues" evidence="1">
    <location>
        <begin position="77"/>
        <end position="86"/>
    </location>
</feature>
<keyword evidence="4" id="KW-1185">Reference proteome</keyword>
<feature type="compositionally biased region" description="Low complexity" evidence="1">
    <location>
        <begin position="87"/>
        <end position="98"/>
    </location>
</feature>
<evidence type="ECO:0000313" key="3">
    <source>
        <dbReference type="EMBL" id="CAL1585489.1"/>
    </source>
</evidence>
<feature type="compositionally biased region" description="Polar residues" evidence="1">
    <location>
        <begin position="17"/>
        <end position="30"/>
    </location>
</feature>
<dbReference type="Proteomes" id="UP001497482">
    <property type="component" value="Chromosome 17"/>
</dbReference>
<reference evidence="3 4" key="1">
    <citation type="submission" date="2024-04" db="EMBL/GenBank/DDBJ databases">
        <authorList>
            <person name="Waldvogel A.-M."/>
            <person name="Schoenle A."/>
        </authorList>
    </citation>
    <scope>NUCLEOTIDE SEQUENCE [LARGE SCALE GENOMIC DNA]</scope>
</reference>
<evidence type="ECO:0000256" key="1">
    <source>
        <dbReference type="SAM" id="MobiDB-lite"/>
    </source>
</evidence>
<sequence length="167" mass="16852">MAQSKRRQPTDVALRSANMSQDQDGISLTVPSLGEGQCQERVGGGASGGAVEDPEETAGGSVPAAGSFWQDPSATSTGGGGGGTGPGLCPLETGGLLTAGRSGNKRPVTVAYVVNSEANLQNSAEVLALQCLRDACEAVGSKLDSVNFGKLDFGETTELDRFYNAGG</sequence>
<feature type="domain" description="MAP3K deoxyribohydrolase" evidence="2">
    <location>
        <begin position="131"/>
        <end position="165"/>
    </location>
</feature>
<gene>
    <name evidence="3" type="ORF">KC01_LOCUS15709</name>
</gene>
<dbReference type="EMBL" id="OZ035839">
    <property type="protein sequence ID" value="CAL1585489.1"/>
    <property type="molecule type" value="Genomic_DNA"/>
</dbReference>
<protein>
    <recommendedName>
        <fullName evidence="2">MAP3K deoxyribohydrolase domain-containing protein</fullName>
    </recommendedName>
</protein>
<accession>A0AAV2KDC0</accession>
<proteinExistence type="predicted"/>
<dbReference type="InterPro" id="IPR046872">
    <property type="entry name" value="DRHyd-ASK"/>
</dbReference>
<dbReference type="Pfam" id="PF20309">
    <property type="entry name" value="DRHyd-ASK"/>
    <property type="match status" value="1"/>
</dbReference>
<feature type="region of interest" description="Disordered" evidence="1">
    <location>
        <begin position="1"/>
        <end position="100"/>
    </location>
</feature>
<name>A0AAV2KDC0_KNICA</name>
<organism evidence="3 4">
    <name type="scientific">Knipowitschia caucasica</name>
    <name type="common">Caucasian dwarf goby</name>
    <name type="synonym">Pomatoschistus caucasicus</name>
    <dbReference type="NCBI Taxonomy" id="637954"/>
    <lineage>
        <taxon>Eukaryota</taxon>
        <taxon>Metazoa</taxon>
        <taxon>Chordata</taxon>
        <taxon>Craniata</taxon>
        <taxon>Vertebrata</taxon>
        <taxon>Euteleostomi</taxon>
        <taxon>Actinopterygii</taxon>
        <taxon>Neopterygii</taxon>
        <taxon>Teleostei</taxon>
        <taxon>Neoteleostei</taxon>
        <taxon>Acanthomorphata</taxon>
        <taxon>Gobiaria</taxon>
        <taxon>Gobiiformes</taxon>
        <taxon>Gobioidei</taxon>
        <taxon>Gobiidae</taxon>
        <taxon>Gobiinae</taxon>
        <taxon>Knipowitschia</taxon>
    </lineage>
</organism>
<evidence type="ECO:0000313" key="4">
    <source>
        <dbReference type="Proteomes" id="UP001497482"/>
    </source>
</evidence>